<protein>
    <submittedName>
        <fullName evidence="1">Uncharacterized protein</fullName>
    </submittedName>
</protein>
<name>A0A2P2PCL6_RHIMU</name>
<sequence length="29" mass="3528">MEANEKWHFGKICISRYLSWEWLNTKGLS</sequence>
<evidence type="ECO:0000313" key="1">
    <source>
        <dbReference type="EMBL" id="MBX52476.1"/>
    </source>
</evidence>
<reference evidence="1" key="1">
    <citation type="submission" date="2018-02" db="EMBL/GenBank/DDBJ databases">
        <title>Rhizophora mucronata_Transcriptome.</title>
        <authorList>
            <person name="Meera S.P."/>
            <person name="Sreeshan A."/>
            <person name="Augustine A."/>
        </authorList>
    </citation>
    <scope>NUCLEOTIDE SEQUENCE</scope>
    <source>
        <tissue evidence="1">Leaf</tissue>
    </source>
</reference>
<dbReference type="AlphaFoldDB" id="A0A2P2PCL6"/>
<organism evidence="1">
    <name type="scientific">Rhizophora mucronata</name>
    <name type="common">Asiatic mangrove</name>
    <dbReference type="NCBI Taxonomy" id="61149"/>
    <lineage>
        <taxon>Eukaryota</taxon>
        <taxon>Viridiplantae</taxon>
        <taxon>Streptophyta</taxon>
        <taxon>Embryophyta</taxon>
        <taxon>Tracheophyta</taxon>
        <taxon>Spermatophyta</taxon>
        <taxon>Magnoliopsida</taxon>
        <taxon>eudicotyledons</taxon>
        <taxon>Gunneridae</taxon>
        <taxon>Pentapetalae</taxon>
        <taxon>rosids</taxon>
        <taxon>fabids</taxon>
        <taxon>Malpighiales</taxon>
        <taxon>Rhizophoraceae</taxon>
        <taxon>Rhizophora</taxon>
    </lineage>
</organism>
<proteinExistence type="predicted"/>
<dbReference type="EMBL" id="GGEC01071992">
    <property type="protein sequence ID" value="MBX52476.1"/>
    <property type="molecule type" value="Transcribed_RNA"/>
</dbReference>
<accession>A0A2P2PCL6</accession>